<proteinExistence type="predicted"/>
<dbReference type="Proteomes" id="UP000215459">
    <property type="component" value="Unassembled WGS sequence"/>
</dbReference>
<comment type="caution">
    <text evidence="1">The sequence shown here is derived from an EMBL/GenBank/DDBJ whole genome shotgun (WGS) entry which is preliminary data.</text>
</comment>
<name>A0A235B6H3_9BACL</name>
<sequence>MINVQFDKEEWGYVVEAVDLEVERLLTIRKKALGLMRQRPWTQNDENHLAMMMAIRDDLLDQLSPGEGAGSG</sequence>
<gene>
    <name evidence="1" type="ORF">CHM34_07140</name>
</gene>
<organism evidence="1 2">
    <name type="scientific">Paludifilum halophilum</name>
    <dbReference type="NCBI Taxonomy" id="1642702"/>
    <lineage>
        <taxon>Bacteria</taxon>
        <taxon>Bacillati</taxon>
        <taxon>Bacillota</taxon>
        <taxon>Bacilli</taxon>
        <taxon>Bacillales</taxon>
        <taxon>Thermoactinomycetaceae</taxon>
        <taxon>Paludifilum</taxon>
    </lineage>
</organism>
<protein>
    <submittedName>
        <fullName evidence="1">Uncharacterized protein</fullName>
    </submittedName>
</protein>
<accession>A0A235B6H3</accession>
<evidence type="ECO:0000313" key="1">
    <source>
        <dbReference type="EMBL" id="OYD07893.1"/>
    </source>
</evidence>
<evidence type="ECO:0000313" key="2">
    <source>
        <dbReference type="Proteomes" id="UP000215459"/>
    </source>
</evidence>
<reference evidence="1 2" key="1">
    <citation type="submission" date="2017-07" db="EMBL/GenBank/DDBJ databases">
        <title>The genome sequence of Paludifilum halophilum highlights mechanisms for microbial adaptation to high salt environemnts.</title>
        <authorList>
            <person name="Belbahri L."/>
        </authorList>
    </citation>
    <scope>NUCLEOTIDE SEQUENCE [LARGE SCALE GENOMIC DNA]</scope>
    <source>
        <strain evidence="1 2">DSM 102817</strain>
    </source>
</reference>
<dbReference type="RefSeq" id="WP_094263930.1">
    <property type="nucleotide sequence ID" value="NZ_NOWF01000004.1"/>
</dbReference>
<dbReference type="AlphaFoldDB" id="A0A235B6H3"/>
<keyword evidence="2" id="KW-1185">Reference proteome</keyword>
<dbReference type="EMBL" id="NOWF01000004">
    <property type="protein sequence ID" value="OYD07893.1"/>
    <property type="molecule type" value="Genomic_DNA"/>
</dbReference>